<dbReference type="AlphaFoldDB" id="A0A830CQ23"/>
<dbReference type="GO" id="GO:0030041">
    <property type="term" value="P:actin filament polymerization"/>
    <property type="evidence" value="ECO:0007669"/>
    <property type="project" value="InterPro"/>
</dbReference>
<dbReference type="GO" id="GO:0005840">
    <property type="term" value="C:ribosome"/>
    <property type="evidence" value="ECO:0007669"/>
    <property type="project" value="UniProtKB-KW"/>
</dbReference>
<keyword evidence="5" id="KW-0687">Ribonucleoprotein</keyword>
<comment type="subcellular location">
    <subcellularLocation>
        <location evidence="1">Cytoplasm</location>
        <location evidence="1">Cytoskeleton</location>
    </subcellularLocation>
</comment>
<keyword evidence="6" id="KW-1185">Reference proteome</keyword>
<evidence type="ECO:0000313" key="5">
    <source>
        <dbReference type="EMBL" id="GFQ01080.1"/>
    </source>
</evidence>
<proteinExistence type="predicted"/>
<dbReference type="Proteomes" id="UP000653305">
    <property type="component" value="Unassembled WGS sequence"/>
</dbReference>
<keyword evidence="3" id="KW-0009">Actin-binding</keyword>
<evidence type="ECO:0000313" key="6">
    <source>
        <dbReference type="Proteomes" id="UP000653305"/>
    </source>
</evidence>
<keyword evidence="4" id="KW-0206">Cytoskeleton</keyword>
<evidence type="ECO:0000256" key="2">
    <source>
        <dbReference type="ARBA" id="ARBA00022490"/>
    </source>
</evidence>
<dbReference type="OrthoDB" id="148331at2759"/>
<accession>A0A830CQ23</accession>
<reference evidence="5" key="1">
    <citation type="submission" date="2020-07" db="EMBL/GenBank/DDBJ databases">
        <title>Ethylene signaling mediates host invasion by parasitic plants.</title>
        <authorList>
            <person name="Yoshida S."/>
        </authorList>
    </citation>
    <scope>NUCLEOTIDE SEQUENCE</scope>
    <source>
        <strain evidence="5">Okayama</strain>
    </source>
</reference>
<protein>
    <submittedName>
        <fullName evidence="5">40S ribosomal protein s7</fullName>
    </submittedName>
</protein>
<keyword evidence="5" id="KW-0689">Ribosomal protein</keyword>
<name>A0A830CQ23_9LAMI</name>
<dbReference type="GO" id="GO:0034314">
    <property type="term" value="P:Arp2/3 complex-mediated actin nucleation"/>
    <property type="evidence" value="ECO:0007669"/>
    <property type="project" value="InterPro"/>
</dbReference>
<evidence type="ECO:0000256" key="1">
    <source>
        <dbReference type="ARBA" id="ARBA00004245"/>
    </source>
</evidence>
<dbReference type="InterPro" id="IPR034666">
    <property type="entry name" value="ARPC2/4"/>
</dbReference>
<organism evidence="5 6">
    <name type="scientific">Phtheirospermum japonicum</name>
    <dbReference type="NCBI Taxonomy" id="374723"/>
    <lineage>
        <taxon>Eukaryota</taxon>
        <taxon>Viridiplantae</taxon>
        <taxon>Streptophyta</taxon>
        <taxon>Embryophyta</taxon>
        <taxon>Tracheophyta</taxon>
        <taxon>Spermatophyta</taxon>
        <taxon>Magnoliopsida</taxon>
        <taxon>eudicotyledons</taxon>
        <taxon>Gunneridae</taxon>
        <taxon>Pentapetalae</taxon>
        <taxon>asterids</taxon>
        <taxon>lamiids</taxon>
        <taxon>Lamiales</taxon>
        <taxon>Orobanchaceae</taxon>
        <taxon>Orobanchaceae incertae sedis</taxon>
        <taxon>Phtheirospermum</taxon>
    </lineage>
</organism>
<gene>
    <name evidence="5" type="ORF">PHJA_002251900</name>
</gene>
<dbReference type="EMBL" id="BMAC01000656">
    <property type="protein sequence ID" value="GFQ01080.1"/>
    <property type="molecule type" value="Genomic_DNA"/>
</dbReference>
<comment type="caution">
    <text evidence="5">The sequence shown here is derived from an EMBL/GenBank/DDBJ whole genome shotgun (WGS) entry which is preliminary data.</text>
</comment>
<sequence>MKLKDDKVQFQSKMLTQNLVPFIIANVWNRCVYVCLCSIRFPRTMVIFALFFHILAERPVEIDHHVHEFSSVHYHVQCSTLDQIFTYLSISAPLLSQGLPVSSEFPQHTLEMVKCFQSFKMYTALQKIHKDKDVEPTEFEENVAQAKCLETGKTVSIKKVLQDKRYKNLELQPCGQP</sequence>
<dbReference type="GO" id="GO:0003779">
    <property type="term" value="F:actin binding"/>
    <property type="evidence" value="ECO:0007669"/>
    <property type="project" value="UniProtKB-KW"/>
</dbReference>
<keyword evidence="2" id="KW-0963">Cytoplasm</keyword>
<evidence type="ECO:0000256" key="3">
    <source>
        <dbReference type="ARBA" id="ARBA00023203"/>
    </source>
</evidence>
<dbReference type="SUPFAM" id="SSF69645">
    <property type="entry name" value="Arp2/3 complex subunits"/>
    <property type="match status" value="1"/>
</dbReference>
<dbReference type="Gene3D" id="3.30.200.20">
    <property type="entry name" value="Phosphorylase Kinase, domain 1"/>
    <property type="match status" value="1"/>
</dbReference>
<evidence type="ECO:0000256" key="4">
    <source>
        <dbReference type="ARBA" id="ARBA00023212"/>
    </source>
</evidence>
<dbReference type="GO" id="GO:0005885">
    <property type="term" value="C:Arp2/3 protein complex"/>
    <property type="evidence" value="ECO:0007669"/>
    <property type="project" value="InterPro"/>
</dbReference>